<dbReference type="EMBL" id="FUWV01000001">
    <property type="protein sequence ID" value="SJZ35630.1"/>
    <property type="molecule type" value="Genomic_DNA"/>
</dbReference>
<dbReference type="InterPro" id="IPR012677">
    <property type="entry name" value="Nucleotide-bd_a/b_plait_sf"/>
</dbReference>
<dbReference type="Gene3D" id="3.30.1370.160">
    <property type="match status" value="1"/>
</dbReference>
<dbReference type="SUPFAM" id="SSF55174">
    <property type="entry name" value="Alpha-L RNA-binding motif"/>
    <property type="match status" value="1"/>
</dbReference>
<gene>
    <name evidence="3" type="ORF">SAMN02745973_00243</name>
</gene>
<sequence length="255" mass="30082">MKKEEDFIFLKAKMQDTVHWVDKTNSRKFSCFLDPLQQKFCKNILVQESSVQFQFFGGHEYCERKMLCIFPQNSSLTIWEWPIAILHIYPKSYKKNNKLRHPEILGRLMNLGIQRNRVGDINIINDFIQIFVQEKLKEYIKYHLEKISNIPVEISEVDWKEVVSFQPSFEEMYITTSSLRLDSMISKIFGLSRKEAMIFIKSGKVKVNWEYITHSSMQLIEKDVISVKGKGRATFCKILGNTKKGNKKILIRKNK</sequence>
<organism evidence="3 4">
    <name type="scientific">Garciella nitratireducens DSM 15102</name>
    <dbReference type="NCBI Taxonomy" id="1121911"/>
    <lineage>
        <taxon>Bacteria</taxon>
        <taxon>Bacillati</taxon>
        <taxon>Bacillota</taxon>
        <taxon>Clostridia</taxon>
        <taxon>Eubacteriales</taxon>
        <taxon>Eubacteriaceae</taxon>
        <taxon>Garciella</taxon>
    </lineage>
</organism>
<dbReference type="CDD" id="cd00165">
    <property type="entry name" value="S4"/>
    <property type="match status" value="1"/>
</dbReference>
<dbReference type="InterPro" id="IPR040591">
    <property type="entry name" value="RqcP2_RBD"/>
</dbReference>
<dbReference type="Proteomes" id="UP000196365">
    <property type="component" value="Unassembled WGS sequence"/>
</dbReference>
<keyword evidence="1" id="KW-0694">RNA-binding</keyword>
<evidence type="ECO:0000313" key="3">
    <source>
        <dbReference type="EMBL" id="SJZ35630.1"/>
    </source>
</evidence>
<feature type="domain" description="RNA-binding S4" evidence="2">
    <location>
        <begin position="179"/>
        <end position="239"/>
    </location>
</feature>
<dbReference type="InterPro" id="IPR002942">
    <property type="entry name" value="S4_RNA-bd"/>
</dbReference>
<proteinExistence type="predicted"/>
<evidence type="ECO:0000256" key="1">
    <source>
        <dbReference type="PROSITE-ProRule" id="PRU00182"/>
    </source>
</evidence>
<dbReference type="AlphaFoldDB" id="A0A1T4JZM4"/>
<dbReference type="InterPro" id="IPR036986">
    <property type="entry name" value="S4_RNA-bd_sf"/>
</dbReference>
<dbReference type="Gene3D" id="3.10.290.10">
    <property type="entry name" value="RNA-binding S4 domain"/>
    <property type="match status" value="1"/>
</dbReference>
<dbReference type="SMART" id="SM00363">
    <property type="entry name" value="S4"/>
    <property type="match status" value="1"/>
</dbReference>
<dbReference type="Pfam" id="PF17774">
    <property type="entry name" value="YlmH_RBD"/>
    <property type="match status" value="1"/>
</dbReference>
<accession>A0A1T4JZM4</accession>
<keyword evidence="4" id="KW-1185">Reference proteome</keyword>
<dbReference type="RefSeq" id="WP_087677686.1">
    <property type="nucleotide sequence ID" value="NZ_FUWV01000001.1"/>
</dbReference>
<evidence type="ECO:0000313" key="4">
    <source>
        <dbReference type="Proteomes" id="UP000196365"/>
    </source>
</evidence>
<dbReference type="Gene3D" id="3.30.70.330">
    <property type="match status" value="1"/>
</dbReference>
<dbReference type="OrthoDB" id="9812787at2"/>
<protein>
    <submittedName>
        <fullName evidence="3">RNA-binding protein YlmH, contains S4-like domain</fullName>
    </submittedName>
</protein>
<name>A0A1T4JZM4_9FIRM</name>
<dbReference type="PROSITE" id="PS50889">
    <property type="entry name" value="S4"/>
    <property type="match status" value="1"/>
</dbReference>
<reference evidence="3 4" key="1">
    <citation type="submission" date="2017-02" db="EMBL/GenBank/DDBJ databases">
        <authorList>
            <person name="Peterson S.W."/>
        </authorList>
    </citation>
    <scope>NUCLEOTIDE SEQUENCE [LARGE SCALE GENOMIC DNA]</scope>
    <source>
        <strain evidence="3 4">DSM 15102</strain>
    </source>
</reference>
<dbReference type="GO" id="GO:0003723">
    <property type="term" value="F:RNA binding"/>
    <property type="evidence" value="ECO:0007669"/>
    <property type="project" value="UniProtKB-KW"/>
</dbReference>
<evidence type="ECO:0000259" key="2">
    <source>
        <dbReference type="SMART" id="SM00363"/>
    </source>
</evidence>